<reference evidence="2 3" key="1">
    <citation type="submission" date="2024-04" db="EMBL/GenBank/DDBJ databases">
        <authorList>
            <person name="Fracassetti M."/>
        </authorList>
    </citation>
    <scope>NUCLEOTIDE SEQUENCE [LARGE SCALE GENOMIC DNA]</scope>
</reference>
<evidence type="ECO:0000256" key="1">
    <source>
        <dbReference type="SAM" id="MobiDB-lite"/>
    </source>
</evidence>
<protein>
    <submittedName>
        <fullName evidence="2">Uncharacterized protein</fullName>
    </submittedName>
</protein>
<proteinExistence type="predicted"/>
<feature type="region of interest" description="Disordered" evidence="1">
    <location>
        <begin position="146"/>
        <end position="195"/>
    </location>
</feature>
<feature type="compositionally biased region" description="Basic and acidic residues" evidence="1">
    <location>
        <begin position="71"/>
        <end position="82"/>
    </location>
</feature>
<feature type="region of interest" description="Disordered" evidence="1">
    <location>
        <begin position="65"/>
        <end position="119"/>
    </location>
</feature>
<dbReference type="AlphaFoldDB" id="A0AAV2CEC3"/>
<feature type="compositionally biased region" description="Acidic residues" evidence="1">
    <location>
        <begin position="181"/>
        <end position="195"/>
    </location>
</feature>
<feature type="region of interest" description="Disordered" evidence="1">
    <location>
        <begin position="1"/>
        <end position="51"/>
    </location>
</feature>
<keyword evidence="3" id="KW-1185">Reference proteome</keyword>
<feature type="compositionally biased region" description="Basic and acidic residues" evidence="1">
    <location>
        <begin position="101"/>
        <end position="117"/>
    </location>
</feature>
<organism evidence="2 3">
    <name type="scientific">Linum trigynum</name>
    <dbReference type="NCBI Taxonomy" id="586398"/>
    <lineage>
        <taxon>Eukaryota</taxon>
        <taxon>Viridiplantae</taxon>
        <taxon>Streptophyta</taxon>
        <taxon>Embryophyta</taxon>
        <taxon>Tracheophyta</taxon>
        <taxon>Spermatophyta</taxon>
        <taxon>Magnoliopsida</taxon>
        <taxon>eudicotyledons</taxon>
        <taxon>Gunneridae</taxon>
        <taxon>Pentapetalae</taxon>
        <taxon>rosids</taxon>
        <taxon>fabids</taxon>
        <taxon>Malpighiales</taxon>
        <taxon>Linaceae</taxon>
        <taxon>Linum</taxon>
    </lineage>
</organism>
<feature type="compositionally biased region" description="Acidic residues" evidence="1">
    <location>
        <begin position="147"/>
        <end position="173"/>
    </location>
</feature>
<sequence length="255" mass="28512">MEQACAQLAHNRLLPLEEREEVEEASHDDFGRTSSDMDFRPLPPPGLTLEEKVARACESYRLSLLEEKEEVEGASKDNRVEQDELTPESSCGDDEQEGCIDDSHHLPLPDSNLKDQDTSVEEQGNPFYELAWHLALQSVLEDMNGKEEEEVEEEEESIEEGEDIECSQGEEIEKEGREVAEDVEGASEVQDEDEVVVDEASTSYKCYQCFPPDLGALLEKDPFAAFCQAKAKPSAIPLCGCDGGKSMMHYMVWGK</sequence>
<gene>
    <name evidence="2" type="ORF">LTRI10_LOCUS2668</name>
</gene>
<accession>A0AAV2CEC3</accession>
<evidence type="ECO:0000313" key="2">
    <source>
        <dbReference type="EMBL" id="CAL1354883.1"/>
    </source>
</evidence>
<name>A0AAV2CEC3_9ROSI</name>
<dbReference type="Proteomes" id="UP001497516">
    <property type="component" value="Chromosome 1"/>
</dbReference>
<dbReference type="EMBL" id="OZ034813">
    <property type="protein sequence ID" value="CAL1354883.1"/>
    <property type="molecule type" value="Genomic_DNA"/>
</dbReference>
<feature type="compositionally biased region" description="Acidic residues" evidence="1">
    <location>
        <begin position="83"/>
        <end position="100"/>
    </location>
</feature>
<evidence type="ECO:0000313" key="3">
    <source>
        <dbReference type="Proteomes" id="UP001497516"/>
    </source>
</evidence>
<feature type="compositionally biased region" description="Basic and acidic residues" evidence="1">
    <location>
        <begin position="24"/>
        <end position="39"/>
    </location>
</feature>